<dbReference type="Gene3D" id="3.30.1780.10">
    <property type="entry name" value="ornithine cyclodeaminase, domain 1"/>
    <property type="match status" value="1"/>
</dbReference>
<evidence type="ECO:0000313" key="2">
    <source>
        <dbReference type="EMBL" id="MBB5705914.1"/>
    </source>
</evidence>
<dbReference type="GO" id="GO:0019752">
    <property type="term" value="P:carboxylic acid metabolic process"/>
    <property type="evidence" value="ECO:0007669"/>
    <property type="project" value="UniProtKB-ARBA"/>
</dbReference>
<comment type="caution">
    <text evidence="2">The sequence shown here is derived from an EMBL/GenBank/DDBJ whole genome shotgun (WGS) entry which is preliminary data.</text>
</comment>
<organism evidence="2 3">
    <name type="scientific">Sphingopyxis panaciterrulae</name>
    <dbReference type="NCBI Taxonomy" id="462372"/>
    <lineage>
        <taxon>Bacteria</taxon>
        <taxon>Pseudomonadati</taxon>
        <taxon>Pseudomonadota</taxon>
        <taxon>Alphaproteobacteria</taxon>
        <taxon>Sphingomonadales</taxon>
        <taxon>Sphingomonadaceae</taxon>
        <taxon>Sphingopyxis</taxon>
    </lineage>
</organism>
<protein>
    <submittedName>
        <fullName evidence="2">Ornithine cyclodeaminase</fullName>
        <ecNumber evidence="2">4.3.1.12</ecNumber>
    </submittedName>
</protein>
<dbReference type="Pfam" id="PF02423">
    <property type="entry name" value="OCD_Mu_crystall"/>
    <property type="match status" value="1"/>
</dbReference>
<dbReference type="Gene3D" id="3.40.50.720">
    <property type="entry name" value="NAD(P)-binding Rossmann-like Domain"/>
    <property type="match status" value="1"/>
</dbReference>
<reference evidence="2 3" key="1">
    <citation type="submission" date="2020-08" db="EMBL/GenBank/DDBJ databases">
        <title>Genomic Encyclopedia of Type Strains, Phase IV (KMG-IV): sequencing the most valuable type-strain genomes for metagenomic binning, comparative biology and taxonomic classification.</title>
        <authorList>
            <person name="Goeker M."/>
        </authorList>
    </citation>
    <scope>NUCLEOTIDE SEQUENCE [LARGE SCALE GENOMIC DNA]</scope>
    <source>
        <strain evidence="2 3">DSM 27163</strain>
    </source>
</reference>
<evidence type="ECO:0000313" key="3">
    <source>
        <dbReference type="Proteomes" id="UP000537161"/>
    </source>
</evidence>
<comment type="similarity">
    <text evidence="1">Belongs to the ornithine cyclodeaminase/mu-crystallin family.</text>
</comment>
<dbReference type="GO" id="GO:0005737">
    <property type="term" value="C:cytoplasm"/>
    <property type="evidence" value="ECO:0007669"/>
    <property type="project" value="TreeGrafter"/>
</dbReference>
<dbReference type="GO" id="GO:0008473">
    <property type="term" value="F:ornithine cyclodeaminase activity"/>
    <property type="evidence" value="ECO:0007669"/>
    <property type="project" value="UniProtKB-EC"/>
</dbReference>
<accession>A0A7W9EPX1</accession>
<dbReference type="EMBL" id="JACIJH010000002">
    <property type="protein sequence ID" value="MBB5705914.1"/>
    <property type="molecule type" value="Genomic_DNA"/>
</dbReference>
<dbReference type="EC" id="4.3.1.12" evidence="2"/>
<dbReference type="FunFam" id="3.40.50.720:FF:000311">
    <property type="entry name" value="Ornithine cyclodeaminase"/>
    <property type="match status" value="1"/>
</dbReference>
<dbReference type="Proteomes" id="UP000537161">
    <property type="component" value="Unassembled WGS sequence"/>
</dbReference>
<dbReference type="RefSeq" id="WP_184096307.1">
    <property type="nucleotide sequence ID" value="NZ_JACIJH010000002.1"/>
</dbReference>
<gene>
    <name evidence="2" type="ORF">FHR21_001247</name>
</gene>
<evidence type="ECO:0000256" key="1">
    <source>
        <dbReference type="ARBA" id="ARBA00008903"/>
    </source>
</evidence>
<dbReference type="PANTHER" id="PTHR13812:SF19">
    <property type="entry name" value="KETIMINE REDUCTASE MU-CRYSTALLIN"/>
    <property type="match status" value="1"/>
</dbReference>
<dbReference type="NCBIfam" id="NF004793">
    <property type="entry name" value="PRK06141.1"/>
    <property type="match status" value="1"/>
</dbReference>
<sequence length="322" mass="33251">MADLPPPRMISAEQARAALPFAALVPALREAFARGATVPLRHHHAIAQPDGSEATLLLMPAWQEQGYLGIKVATIHPGNGRHGLPGVFATYVLADAATGRPLAVVDGSELTARRTAAVSALAASFLARPDARTLLVVGAGRVACLLPAAFAAVRPIARVAVWSRHADKAAALADGLRGQGFDARPAPSLRAAAETADIVSCATLATEPLIEGAWLGPGTHLDLVGSFTPAMRETDDACVGRGRIYVDTMAALEESGDLAGPLARGVIRRDAIAGTLDDLCSRAVEGRRNADEITLFKAVGTALADLGAAALAYRAACEPEGD</sequence>
<dbReference type="GO" id="GO:0016491">
    <property type="term" value="F:oxidoreductase activity"/>
    <property type="evidence" value="ECO:0007669"/>
    <property type="project" value="UniProtKB-ARBA"/>
</dbReference>
<dbReference type="InterPro" id="IPR036291">
    <property type="entry name" value="NAD(P)-bd_dom_sf"/>
</dbReference>
<proteinExistence type="inferred from homology"/>
<keyword evidence="2" id="KW-0456">Lyase</keyword>
<dbReference type="InterPro" id="IPR023401">
    <property type="entry name" value="ODC_N"/>
</dbReference>
<dbReference type="PANTHER" id="PTHR13812">
    <property type="entry name" value="KETIMINE REDUCTASE MU-CRYSTALLIN"/>
    <property type="match status" value="1"/>
</dbReference>
<dbReference type="PIRSF" id="PIRSF001439">
    <property type="entry name" value="CryM"/>
    <property type="match status" value="1"/>
</dbReference>
<dbReference type="AlphaFoldDB" id="A0A7W9EPX1"/>
<keyword evidence="3" id="KW-1185">Reference proteome</keyword>
<dbReference type="InterPro" id="IPR003462">
    <property type="entry name" value="ODC_Mu_crystall"/>
</dbReference>
<dbReference type="SUPFAM" id="SSF51735">
    <property type="entry name" value="NAD(P)-binding Rossmann-fold domains"/>
    <property type="match status" value="1"/>
</dbReference>
<name>A0A7W9EPX1_9SPHN</name>